<proteinExistence type="predicted"/>
<keyword evidence="2" id="KW-1185">Reference proteome</keyword>
<protein>
    <submittedName>
        <fullName evidence="1">Uncharacterized protein</fullName>
    </submittedName>
</protein>
<sequence length="183" mass="19922">MCWKLGLFSSTAAPELTENPKKRWQRQPVTSVTYGITVPRCRAGALTAPRSRPQHPTITTNKVANSLRKVATLTIERNTNRSLLRLPISSLSSPPVLIVAASMRSEATPTINSAQRVAIPTPQRMRRNPRCNRRSPPMVLAGMCAKMRQQRASIMTRHANSAAMGNGSAGERWGIGGLAVTPS</sequence>
<dbReference type="Proteomes" id="UP000294933">
    <property type="component" value="Unassembled WGS sequence"/>
</dbReference>
<dbReference type="VEuPathDB" id="FungiDB:BD410DRAFT_802151"/>
<name>A0A4Y7QAM9_9AGAM</name>
<accession>A0A4Y7QAM9</accession>
<gene>
    <name evidence="1" type="ORF">BD410DRAFT_802151</name>
</gene>
<organism evidence="1 2">
    <name type="scientific">Rickenella mellea</name>
    <dbReference type="NCBI Taxonomy" id="50990"/>
    <lineage>
        <taxon>Eukaryota</taxon>
        <taxon>Fungi</taxon>
        <taxon>Dikarya</taxon>
        <taxon>Basidiomycota</taxon>
        <taxon>Agaricomycotina</taxon>
        <taxon>Agaricomycetes</taxon>
        <taxon>Hymenochaetales</taxon>
        <taxon>Rickenellaceae</taxon>
        <taxon>Rickenella</taxon>
    </lineage>
</organism>
<dbReference type="AlphaFoldDB" id="A0A4Y7QAM9"/>
<dbReference type="EMBL" id="ML170167">
    <property type="protein sequence ID" value="TDL24331.1"/>
    <property type="molecule type" value="Genomic_DNA"/>
</dbReference>
<evidence type="ECO:0000313" key="1">
    <source>
        <dbReference type="EMBL" id="TDL24331.1"/>
    </source>
</evidence>
<evidence type="ECO:0000313" key="2">
    <source>
        <dbReference type="Proteomes" id="UP000294933"/>
    </source>
</evidence>
<reference evidence="1 2" key="1">
    <citation type="submission" date="2018-06" db="EMBL/GenBank/DDBJ databases">
        <title>A transcriptomic atlas of mushroom development highlights an independent origin of complex multicellularity.</title>
        <authorList>
            <consortium name="DOE Joint Genome Institute"/>
            <person name="Krizsan K."/>
            <person name="Almasi E."/>
            <person name="Merenyi Z."/>
            <person name="Sahu N."/>
            <person name="Viragh M."/>
            <person name="Koszo T."/>
            <person name="Mondo S."/>
            <person name="Kiss B."/>
            <person name="Balint B."/>
            <person name="Kues U."/>
            <person name="Barry K."/>
            <person name="Hegedus J.C."/>
            <person name="Henrissat B."/>
            <person name="Johnson J."/>
            <person name="Lipzen A."/>
            <person name="Ohm R."/>
            <person name="Nagy I."/>
            <person name="Pangilinan J."/>
            <person name="Yan J."/>
            <person name="Xiong Y."/>
            <person name="Grigoriev I.V."/>
            <person name="Hibbett D.S."/>
            <person name="Nagy L.G."/>
        </authorList>
    </citation>
    <scope>NUCLEOTIDE SEQUENCE [LARGE SCALE GENOMIC DNA]</scope>
    <source>
        <strain evidence="1 2">SZMC22713</strain>
    </source>
</reference>